<name>A0A6G5QJR2_CAMRE</name>
<sequence length="51" mass="6085">MILFASLNLSEFGNVGFENAGKFKSRQIRLNLKAEFKKQERQRLKFNPRRK</sequence>
<dbReference type="RefSeq" id="WP_004319687.1">
    <property type="nucleotide sequence ID" value="NZ_CP012543.1"/>
</dbReference>
<dbReference type="Proteomes" id="UP000502377">
    <property type="component" value="Chromosome"/>
</dbReference>
<dbReference type="KEGG" id="crx:CRECT_0190"/>
<accession>A0A6G5QJR2</accession>
<organism evidence="1 2">
    <name type="scientific">Campylobacter rectus</name>
    <name type="common">Wolinella recta</name>
    <dbReference type="NCBI Taxonomy" id="203"/>
    <lineage>
        <taxon>Bacteria</taxon>
        <taxon>Pseudomonadati</taxon>
        <taxon>Campylobacterota</taxon>
        <taxon>Epsilonproteobacteria</taxon>
        <taxon>Campylobacterales</taxon>
        <taxon>Campylobacteraceae</taxon>
        <taxon>Campylobacter</taxon>
    </lineage>
</organism>
<proteinExistence type="predicted"/>
<evidence type="ECO:0000313" key="2">
    <source>
        <dbReference type="Proteomes" id="UP000502377"/>
    </source>
</evidence>
<dbReference type="EMBL" id="CP012543">
    <property type="protein sequence ID" value="QCD45891.1"/>
    <property type="molecule type" value="Genomic_DNA"/>
</dbReference>
<dbReference type="AlphaFoldDB" id="A0A6G5QJR2"/>
<gene>
    <name evidence="1" type="ORF">CRECT_0190</name>
</gene>
<protein>
    <submittedName>
        <fullName evidence="1">Uncharacterized protein</fullName>
    </submittedName>
</protein>
<reference evidence="1 2" key="1">
    <citation type="submission" date="2016-07" db="EMBL/GenBank/DDBJ databases">
        <title>Comparative genomics of the Campylobacter concisus group.</title>
        <authorList>
            <person name="Miller W.G."/>
            <person name="Yee E."/>
            <person name="Chapman M.H."/>
            <person name="Huynh S."/>
            <person name="Bono J.L."/>
            <person name="On S.L.W."/>
            <person name="StLeger J."/>
            <person name="Foster G."/>
            <person name="Parker C.T."/>
        </authorList>
    </citation>
    <scope>NUCLEOTIDE SEQUENCE [LARGE SCALE GENOMIC DNA]</scope>
    <source>
        <strain evidence="1 2">ATCC 33238</strain>
    </source>
</reference>
<evidence type="ECO:0000313" key="1">
    <source>
        <dbReference type="EMBL" id="QCD45891.1"/>
    </source>
</evidence>